<dbReference type="AlphaFoldDB" id="A0A840Y5W9"/>
<dbReference type="RefSeq" id="WP_184522038.1">
    <property type="nucleotide sequence ID" value="NZ_JACIJD010000054.1"/>
</dbReference>
<feature type="domain" description="Allophanate hydrolase C-terminal" evidence="1">
    <location>
        <begin position="10"/>
        <end position="132"/>
    </location>
</feature>
<sequence>MTDVTGSDLLLAVGNHLAGLSRHHELLDEGARLVRPVRTAASYRLLARAAGTSPNPGLVEAAREDGVHIEGELYELPAGAVGRLARLVRPPIRLGQVVLEDGTVVQGYLCDPAEAGEAWDISELGGWRAFLASTKVG</sequence>
<dbReference type="EMBL" id="JACIJD010000054">
    <property type="protein sequence ID" value="MBB5696548.1"/>
    <property type="molecule type" value="Genomic_DNA"/>
</dbReference>
<proteinExistence type="predicted"/>
<gene>
    <name evidence="2" type="ORF">FHS87_004619</name>
</gene>
<keyword evidence="3" id="KW-1185">Reference proteome</keyword>
<dbReference type="InterPro" id="IPR053844">
    <property type="entry name" value="AH_C"/>
</dbReference>
<protein>
    <recommendedName>
        <fullName evidence="1">Allophanate hydrolase C-terminal domain-containing protein</fullName>
    </recommendedName>
</protein>
<evidence type="ECO:0000259" key="1">
    <source>
        <dbReference type="Pfam" id="PF21986"/>
    </source>
</evidence>
<dbReference type="Proteomes" id="UP000580654">
    <property type="component" value="Unassembled WGS sequence"/>
</dbReference>
<evidence type="ECO:0000313" key="3">
    <source>
        <dbReference type="Proteomes" id="UP000580654"/>
    </source>
</evidence>
<dbReference type="Gene3D" id="3.10.490.10">
    <property type="entry name" value="Gamma-glutamyl cyclotransferase-like"/>
    <property type="match status" value="1"/>
</dbReference>
<reference evidence="2 3" key="1">
    <citation type="submission" date="2020-08" db="EMBL/GenBank/DDBJ databases">
        <title>Genomic Encyclopedia of Type Strains, Phase IV (KMG-IV): sequencing the most valuable type-strain genomes for metagenomic binning, comparative biology and taxonomic classification.</title>
        <authorList>
            <person name="Goeker M."/>
        </authorList>
    </citation>
    <scope>NUCLEOTIDE SEQUENCE [LARGE SCALE GENOMIC DNA]</scope>
    <source>
        <strain evidence="2 3">DSM 25622</strain>
    </source>
</reference>
<organism evidence="2 3">
    <name type="scientific">Muricoccus pecuniae</name>
    <dbReference type="NCBI Taxonomy" id="693023"/>
    <lineage>
        <taxon>Bacteria</taxon>
        <taxon>Pseudomonadati</taxon>
        <taxon>Pseudomonadota</taxon>
        <taxon>Alphaproteobacteria</taxon>
        <taxon>Acetobacterales</taxon>
        <taxon>Roseomonadaceae</taxon>
        <taxon>Muricoccus</taxon>
    </lineage>
</organism>
<evidence type="ECO:0000313" key="2">
    <source>
        <dbReference type="EMBL" id="MBB5696548.1"/>
    </source>
</evidence>
<name>A0A840Y5W9_9PROT</name>
<dbReference type="Pfam" id="PF21986">
    <property type="entry name" value="AH_C"/>
    <property type="match status" value="1"/>
</dbReference>
<comment type="caution">
    <text evidence="2">The sequence shown here is derived from an EMBL/GenBank/DDBJ whole genome shotgun (WGS) entry which is preliminary data.</text>
</comment>
<accession>A0A840Y5W9</accession>